<dbReference type="Gene3D" id="3.40.50.12370">
    <property type="match status" value="1"/>
</dbReference>
<name>A0A7W8E0Y5_9BRAD</name>
<protein>
    <submittedName>
        <fullName evidence="1">Nucleotide-binding universal stress UspA family protein</fullName>
    </submittedName>
</protein>
<accession>A0A7W8E0Y5</accession>
<comment type="caution">
    <text evidence="1">The sequence shown here is derived from an EMBL/GenBank/DDBJ whole genome shotgun (WGS) entry which is preliminary data.</text>
</comment>
<reference evidence="1 2" key="1">
    <citation type="submission" date="2020-08" db="EMBL/GenBank/DDBJ databases">
        <title>Genomic Encyclopedia of Type Strains, Phase IV (KMG-IV): sequencing the most valuable type-strain genomes for metagenomic binning, comparative biology and taxonomic classification.</title>
        <authorList>
            <person name="Goeker M."/>
        </authorList>
    </citation>
    <scope>NUCLEOTIDE SEQUENCE [LARGE SCALE GENOMIC DNA]</scope>
    <source>
        <strain evidence="1 2">DSM 12706</strain>
    </source>
</reference>
<sequence>MTYATVMVSLAFDRPNTRRLDVTVKLAELFNAGVIGIAASDFSPPLYYTSGEQAQKLLAQGATLITTRTAELEAEFRAAMQPLGRAVDWRSAVEMPAKYVALQARAADLVISGATGTLTDPFAVADPADLVMQIGRPLLVVPETAGAINLTSMLVAWKDCPESRRAVVGALPLLRKAGKVKVAEIVEDDADHRSAQAGVADVVAWLARHGVAATGFVPEVGDNVAVQLERIATAVDAGVVVAGAYGHSRFREWVLGGVTEHLVTHPSRCALLSH</sequence>
<dbReference type="RefSeq" id="WP_184262056.1">
    <property type="nucleotide sequence ID" value="NZ_JACHIH010000041.1"/>
</dbReference>
<keyword evidence="2" id="KW-1185">Reference proteome</keyword>
<evidence type="ECO:0000313" key="2">
    <source>
        <dbReference type="Proteomes" id="UP000542353"/>
    </source>
</evidence>
<dbReference type="CDD" id="cd00293">
    <property type="entry name" value="USP-like"/>
    <property type="match status" value="1"/>
</dbReference>
<evidence type="ECO:0000313" key="1">
    <source>
        <dbReference type="EMBL" id="MBB5049608.1"/>
    </source>
</evidence>
<proteinExistence type="predicted"/>
<gene>
    <name evidence="1" type="ORF">HNR60_004389</name>
</gene>
<dbReference type="EMBL" id="JACHIH010000041">
    <property type="protein sequence ID" value="MBB5049608.1"/>
    <property type="molecule type" value="Genomic_DNA"/>
</dbReference>
<dbReference type="SUPFAM" id="SSF52402">
    <property type="entry name" value="Adenine nucleotide alpha hydrolases-like"/>
    <property type="match status" value="2"/>
</dbReference>
<organism evidence="1 2">
    <name type="scientific">Rhodopseudomonas rhenobacensis</name>
    <dbReference type="NCBI Taxonomy" id="87461"/>
    <lineage>
        <taxon>Bacteria</taxon>
        <taxon>Pseudomonadati</taxon>
        <taxon>Pseudomonadota</taxon>
        <taxon>Alphaproteobacteria</taxon>
        <taxon>Hyphomicrobiales</taxon>
        <taxon>Nitrobacteraceae</taxon>
        <taxon>Rhodopseudomonas</taxon>
    </lineage>
</organism>
<dbReference type="Proteomes" id="UP000542353">
    <property type="component" value="Unassembled WGS sequence"/>
</dbReference>
<dbReference type="AlphaFoldDB" id="A0A7W8E0Y5"/>